<keyword evidence="3" id="KW-1185">Reference proteome</keyword>
<feature type="compositionally biased region" description="Pro residues" evidence="1">
    <location>
        <begin position="52"/>
        <end position="64"/>
    </location>
</feature>
<evidence type="ECO:0000313" key="3">
    <source>
        <dbReference type="Proteomes" id="UP000268162"/>
    </source>
</evidence>
<dbReference type="AlphaFoldDB" id="A0A4Q0A3J3"/>
<reference evidence="3" key="1">
    <citation type="journal article" date="2018" name="Nat. Microbiol.">
        <title>Leveraging single-cell genomics to expand the fungal tree of life.</title>
        <authorList>
            <person name="Ahrendt S.R."/>
            <person name="Quandt C.A."/>
            <person name="Ciobanu D."/>
            <person name="Clum A."/>
            <person name="Salamov A."/>
            <person name="Andreopoulos B."/>
            <person name="Cheng J.F."/>
            <person name="Woyke T."/>
            <person name="Pelin A."/>
            <person name="Henrissat B."/>
            <person name="Reynolds N.K."/>
            <person name="Benny G.L."/>
            <person name="Smith M.E."/>
            <person name="James T.Y."/>
            <person name="Grigoriev I.V."/>
        </authorList>
    </citation>
    <scope>NUCLEOTIDE SEQUENCE [LARGE SCALE GENOMIC DNA]</scope>
    <source>
        <strain evidence="3">RSA 468</strain>
    </source>
</reference>
<evidence type="ECO:0000313" key="2">
    <source>
        <dbReference type="EMBL" id="RKP40448.1"/>
    </source>
</evidence>
<sequence length="734" mass="78959">MAENCMARLLTRVRLVLPLNKISRKISDLIFSPPDSASRTPSTPISTGIIPPTIPPPPPTPGGTPPLTQSALPNNYTLPQVTVYSPPATPSPLPRYTSGIIPATLFPWVTTTSGPTTLPLYPPPSNTAADPKAATLVTPVDALLIPAKSGPPDPLAGPNAVHGSTVLDYYSRINKPIFRLAQLTRKSANAAAIPYTKIPVESPILHLLDMSDVNLLDEPIPTALLYPPSIRNKGHTPRQSYGGILNLEGTGATAVPLSPVLESVISDPFGIPHAVQLSKALDYYVRTNKSTFRPARSTRESVAIANTTAMPHTKIPAESPTLLKFDIPEVNLLDEAIPAAMLRLPPTTNKGNTLIQPPAITAPEATVATPVNPSLKYNRNLADPLVLPEADLIPKAQDHRARIDDLKFRVTQLKCLSALVPKPTATPHYVTPAESPKLLTHNMPEVDLMAEPIPAALRCPSGHLNGGYTPLPVAPSANTAHPGAPPNDHRGSLLVEKVQKENVEQNHSPSVKDPNLIPRTITPLNATAIPDLTDILKRLRQLKTTASHPEAVEKLITRITQIPPGAAYNPVGLGDIQKRLRQIPSGRKPVPDTADIIQRLQKHKAISSHPEVIEKFIARIAQIPPGATYSQTGLAGIRKRLSGIASGRKPVPDLSDIMERLRRHRARSSSPATIDAFLARLAQIPLGASFSRIGLESIRQRLRRVSGALSLKHAKATDDGSSATCFGTLVWRQW</sequence>
<name>A0A4Q0A3J3_9FUNG</name>
<gene>
    <name evidence="2" type="ORF">BJ085DRAFT_30237</name>
</gene>
<feature type="region of interest" description="Disordered" evidence="1">
    <location>
        <begin position="32"/>
        <end position="73"/>
    </location>
</feature>
<proteinExistence type="predicted"/>
<accession>A0A4Q0A3J3</accession>
<dbReference type="EMBL" id="ML002209">
    <property type="protein sequence ID" value="RKP40448.1"/>
    <property type="molecule type" value="Genomic_DNA"/>
</dbReference>
<feature type="compositionally biased region" description="Low complexity" evidence="1">
    <location>
        <begin position="40"/>
        <end position="51"/>
    </location>
</feature>
<evidence type="ECO:0000256" key="1">
    <source>
        <dbReference type="SAM" id="MobiDB-lite"/>
    </source>
</evidence>
<dbReference type="Proteomes" id="UP000268162">
    <property type="component" value="Unassembled WGS sequence"/>
</dbReference>
<protein>
    <submittedName>
        <fullName evidence="2">Uncharacterized protein</fullName>
    </submittedName>
</protein>
<organism evidence="2 3">
    <name type="scientific">Dimargaris cristalligena</name>
    <dbReference type="NCBI Taxonomy" id="215637"/>
    <lineage>
        <taxon>Eukaryota</taxon>
        <taxon>Fungi</taxon>
        <taxon>Fungi incertae sedis</taxon>
        <taxon>Zoopagomycota</taxon>
        <taxon>Kickxellomycotina</taxon>
        <taxon>Dimargaritomycetes</taxon>
        <taxon>Dimargaritales</taxon>
        <taxon>Dimargaritaceae</taxon>
        <taxon>Dimargaris</taxon>
    </lineage>
</organism>